<accession>A0ABM8W3Y0</accession>
<dbReference type="EMBL" id="CAJVQB010001050">
    <property type="protein sequence ID" value="CAG8518733.1"/>
    <property type="molecule type" value="Genomic_DNA"/>
</dbReference>
<evidence type="ECO:0000313" key="2">
    <source>
        <dbReference type="Proteomes" id="UP000789901"/>
    </source>
</evidence>
<keyword evidence="2" id="KW-1185">Reference proteome</keyword>
<protein>
    <submittedName>
        <fullName evidence="1">20642_t:CDS:1</fullName>
    </submittedName>
</protein>
<proteinExistence type="predicted"/>
<comment type="caution">
    <text evidence="1">The sequence shown here is derived from an EMBL/GenBank/DDBJ whole genome shotgun (WGS) entry which is preliminary data.</text>
</comment>
<evidence type="ECO:0000313" key="1">
    <source>
        <dbReference type="EMBL" id="CAG8518733.1"/>
    </source>
</evidence>
<reference evidence="1 2" key="1">
    <citation type="submission" date="2021-06" db="EMBL/GenBank/DDBJ databases">
        <authorList>
            <person name="Kallberg Y."/>
            <person name="Tangrot J."/>
            <person name="Rosling A."/>
        </authorList>
    </citation>
    <scope>NUCLEOTIDE SEQUENCE [LARGE SCALE GENOMIC DNA]</scope>
    <source>
        <strain evidence="1 2">120-4 pot B 10/14</strain>
    </source>
</reference>
<gene>
    <name evidence="1" type="ORF">GMARGA_LOCUS3044</name>
</gene>
<organism evidence="1 2">
    <name type="scientific">Gigaspora margarita</name>
    <dbReference type="NCBI Taxonomy" id="4874"/>
    <lineage>
        <taxon>Eukaryota</taxon>
        <taxon>Fungi</taxon>
        <taxon>Fungi incertae sedis</taxon>
        <taxon>Mucoromycota</taxon>
        <taxon>Glomeromycotina</taxon>
        <taxon>Glomeromycetes</taxon>
        <taxon>Diversisporales</taxon>
        <taxon>Gigasporaceae</taxon>
        <taxon>Gigaspora</taxon>
    </lineage>
</organism>
<sequence length="126" mass="14326">MPKDKAKLNAEEKATLRYGMSRNSLALRKDKVVLAQIGNEKEDYEVQVWRETNDGLYWTRKTLKPDKGEFGIVGVQVARNILHLNVLIMDEADIHRPLSSVEIPVQFANADIARQLLVTKLPKVSQ</sequence>
<dbReference type="Proteomes" id="UP000789901">
    <property type="component" value="Unassembled WGS sequence"/>
</dbReference>
<name>A0ABM8W3Y0_GIGMA</name>